<dbReference type="GO" id="GO:0051082">
    <property type="term" value="F:unfolded protein binding"/>
    <property type="evidence" value="ECO:0007669"/>
    <property type="project" value="TreeGrafter"/>
</dbReference>
<evidence type="ECO:0000313" key="6">
    <source>
        <dbReference type="Proteomes" id="UP000324646"/>
    </source>
</evidence>
<dbReference type="OrthoDB" id="9806791at2"/>
<name>A0A5C0SH94_CRATE</name>
<comment type="subcellular location">
    <subcellularLocation>
        <location evidence="3">Cytoplasm</location>
    </subcellularLocation>
</comment>
<dbReference type="SUPFAM" id="SSF50129">
    <property type="entry name" value="GroES-like"/>
    <property type="match status" value="1"/>
</dbReference>
<evidence type="ECO:0000256" key="1">
    <source>
        <dbReference type="ARBA" id="ARBA00006975"/>
    </source>
</evidence>
<protein>
    <recommendedName>
        <fullName evidence="3">Co-chaperonin GroES</fullName>
    </recommendedName>
    <alternativeName>
        <fullName evidence="3">10 kDa chaperonin</fullName>
    </alternativeName>
    <alternativeName>
        <fullName evidence="3">Chaperonin-10</fullName>
        <shortName evidence="3">Cpn10</shortName>
    </alternativeName>
</protein>
<accession>A0A5C0SH94</accession>
<dbReference type="SMART" id="SM00883">
    <property type="entry name" value="Cpn10"/>
    <property type="match status" value="1"/>
</dbReference>
<dbReference type="GO" id="GO:0046872">
    <property type="term" value="F:metal ion binding"/>
    <property type="evidence" value="ECO:0007669"/>
    <property type="project" value="TreeGrafter"/>
</dbReference>
<dbReference type="NCBIfam" id="NF001533">
    <property type="entry name" value="PRK00364.2-4"/>
    <property type="match status" value="1"/>
</dbReference>
<comment type="subunit">
    <text evidence="3">Heptamer of 7 subunits arranged in a ring. Interacts with the chaperonin GroEL.</text>
</comment>
<sequence length="94" mass="10206">MNIKPLGDRVVIKKLEAEEKTKSGIVLPTQAKEQPQMAEVVAVGPGGMVDGKEVKMEVAVGDKVIFSKYAGTEVKYDGVEYTILRQSDILAIVE</sequence>
<dbReference type="EMBL" id="CP042243">
    <property type="protein sequence ID" value="QEK13047.1"/>
    <property type="molecule type" value="Genomic_DNA"/>
</dbReference>
<proteinExistence type="inferred from homology"/>
<keyword evidence="3" id="KW-0963">Cytoplasm</keyword>
<dbReference type="Gene3D" id="2.30.33.40">
    <property type="entry name" value="GroES chaperonin"/>
    <property type="match status" value="1"/>
</dbReference>
<dbReference type="GO" id="GO:0005737">
    <property type="term" value="C:cytoplasm"/>
    <property type="evidence" value="ECO:0007669"/>
    <property type="project" value="UniProtKB-SubCell"/>
</dbReference>
<dbReference type="HAMAP" id="MF_00580">
    <property type="entry name" value="CH10"/>
    <property type="match status" value="1"/>
</dbReference>
<evidence type="ECO:0000256" key="4">
    <source>
        <dbReference type="RuleBase" id="RU000535"/>
    </source>
</evidence>
<dbReference type="FunFam" id="2.30.33.40:FF:000001">
    <property type="entry name" value="10 kDa chaperonin"/>
    <property type="match status" value="1"/>
</dbReference>
<keyword evidence="2 3" id="KW-0143">Chaperone</keyword>
<dbReference type="PROSITE" id="PS00681">
    <property type="entry name" value="CHAPERONINS_CPN10"/>
    <property type="match status" value="1"/>
</dbReference>
<dbReference type="InterPro" id="IPR037124">
    <property type="entry name" value="Chaperonin_GroES_sf"/>
</dbReference>
<dbReference type="GO" id="GO:0044183">
    <property type="term" value="F:protein folding chaperone"/>
    <property type="evidence" value="ECO:0007669"/>
    <property type="project" value="InterPro"/>
</dbReference>
<evidence type="ECO:0000313" key="5">
    <source>
        <dbReference type="EMBL" id="QEK13047.1"/>
    </source>
</evidence>
<dbReference type="CDD" id="cd00320">
    <property type="entry name" value="cpn10"/>
    <property type="match status" value="1"/>
</dbReference>
<dbReference type="PANTHER" id="PTHR10772">
    <property type="entry name" value="10 KDA HEAT SHOCK PROTEIN"/>
    <property type="match status" value="1"/>
</dbReference>
<dbReference type="NCBIfam" id="NF001534">
    <property type="entry name" value="PRK00364.2-5"/>
    <property type="match status" value="1"/>
</dbReference>
<dbReference type="Proteomes" id="UP000324646">
    <property type="component" value="Chromosome"/>
</dbReference>
<evidence type="ECO:0000256" key="3">
    <source>
        <dbReference type="HAMAP-Rule" id="MF_00580"/>
    </source>
</evidence>
<comment type="function">
    <text evidence="3 4">Together with the chaperonin GroEL, plays an essential role in assisting protein folding. The GroEL-GroES system forms a nano-cage that allows encapsulation of the non-native substrate proteins and provides a physical environment optimized to promote and accelerate protein folding. GroES binds to the apical surface of the GroEL ring, thereby capping the opening of the GroEL channel.</text>
</comment>
<dbReference type="GO" id="GO:0005524">
    <property type="term" value="F:ATP binding"/>
    <property type="evidence" value="ECO:0007669"/>
    <property type="project" value="InterPro"/>
</dbReference>
<dbReference type="Pfam" id="PF00166">
    <property type="entry name" value="Cpn10"/>
    <property type="match status" value="1"/>
</dbReference>
<dbReference type="RefSeq" id="WP_148810184.1">
    <property type="nucleotide sequence ID" value="NZ_CP042243.1"/>
</dbReference>
<dbReference type="KEGG" id="crs:FQB35_12365"/>
<dbReference type="InterPro" id="IPR020818">
    <property type="entry name" value="Chaperonin_GroES"/>
</dbReference>
<reference evidence="5 6" key="1">
    <citation type="submission" date="2019-07" db="EMBL/GenBank/DDBJ databases">
        <title>Complete genome of Crassaminicella thermophila SY095.</title>
        <authorList>
            <person name="Li X."/>
        </authorList>
    </citation>
    <scope>NUCLEOTIDE SEQUENCE [LARGE SCALE GENOMIC DNA]</scope>
    <source>
        <strain evidence="5 6">SY095</strain>
    </source>
</reference>
<comment type="similarity">
    <text evidence="1 3 4">Belongs to the GroES chaperonin family.</text>
</comment>
<evidence type="ECO:0000256" key="2">
    <source>
        <dbReference type="ARBA" id="ARBA00023186"/>
    </source>
</evidence>
<dbReference type="GO" id="GO:0051087">
    <property type="term" value="F:protein-folding chaperone binding"/>
    <property type="evidence" value="ECO:0007669"/>
    <property type="project" value="TreeGrafter"/>
</dbReference>
<organism evidence="5 6">
    <name type="scientific">Crassaminicella thermophila</name>
    <dbReference type="NCBI Taxonomy" id="2599308"/>
    <lineage>
        <taxon>Bacteria</taxon>
        <taxon>Bacillati</taxon>
        <taxon>Bacillota</taxon>
        <taxon>Clostridia</taxon>
        <taxon>Eubacteriales</taxon>
        <taxon>Clostridiaceae</taxon>
        <taxon>Crassaminicella</taxon>
    </lineage>
</organism>
<dbReference type="InterPro" id="IPR018369">
    <property type="entry name" value="Chaprnonin_Cpn10_CS"/>
</dbReference>
<gene>
    <name evidence="3" type="primary">groES</name>
    <name evidence="3" type="synonym">groS</name>
    <name evidence="5" type="ORF">FQB35_12365</name>
</gene>
<dbReference type="AlphaFoldDB" id="A0A5C0SH94"/>
<dbReference type="NCBIfam" id="NF001531">
    <property type="entry name" value="PRK00364.2-2"/>
    <property type="match status" value="1"/>
</dbReference>
<dbReference type="PANTHER" id="PTHR10772:SF58">
    <property type="entry name" value="CO-CHAPERONIN GROES"/>
    <property type="match status" value="1"/>
</dbReference>
<dbReference type="InterPro" id="IPR011032">
    <property type="entry name" value="GroES-like_sf"/>
</dbReference>
<dbReference type="PRINTS" id="PR00297">
    <property type="entry name" value="CHAPERONIN10"/>
</dbReference>
<keyword evidence="6" id="KW-1185">Reference proteome</keyword>